<sequence>MNWLEKGCVRAAPAFKRRSPQHDMISTMLRQGHLSHRSASKVFEGQKSTTIAPLLATENTSSEKVEEFSTQASAYRFRPSVLLPFAACVSSSFGMIDPPRKVLGSVSPQLGNSYAAGIKLAIGDYYNDQIREIYAEMPETPEALPLKELFKALRDAELDDIEQLFPSIEACAAKQDTVAQYAKTITQLLLQPAAHA</sequence>
<dbReference type="Proteomes" id="UP000332933">
    <property type="component" value="Unassembled WGS sequence"/>
</dbReference>
<dbReference type="AlphaFoldDB" id="A0A485KLH1"/>
<dbReference type="OrthoDB" id="275371at2759"/>
<organism evidence="2 3">
    <name type="scientific">Aphanomyces stellatus</name>
    <dbReference type="NCBI Taxonomy" id="120398"/>
    <lineage>
        <taxon>Eukaryota</taxon>
        <taxon>Sar</taxon>
        <taxon>Stramenopiles</taxon>
        <taxon>Oomycota</taxon>
        <taxon>Saprolegniomycetes</taxon>
        <taxon>Saprolegniales</taxon>
        <taxon>Verrucalvaceae</taxon>
        <taxon>Aphanomyces</taxon>
    </lineage>
</organism>
<gene>
    <name evidence="2" type="primary">Aste57867_8849</name>
    <name evidence="1" type="ORF">As57867_008814</name>
    <name evidence="2" type="ORF">ASTE57867_8849</name>
</gene>
<dbReference type="EMBL" id="VJMH01005115">
    <property type="protein sequence ID" value="KAF0700671.1"/>
    <property type="molecule type" value="Genomic_DNA"/>
</dbReference>
<protein>
    <submittedName>
        <fullName evidence="2">Aste57867_8849 protein</fullName>
    </submittedName>
</protein>
<dbReference type="EMBL" id="CAADRA010005136">
    <property type="protein sequence ID" value="VFT85735.1"/>
    <property type="molecule type" value="Genomic_DNA"/>
</dbReference>
<accession>A0A485KLH1</accession>
<keyword evidence="3" id="KW-1185">Reference proteome</keyword>
<reference evidence="1" key="2">
    <citation type="submission" date="2019-06" db="EMBL/GenBank/DDBJ databases">
        <title>Genomics analysis of Aphanomyces spp. identifies a new class of oomycete effector associated with host adaptation.</title>
        <authorList>
            <person name="Gaulin E."/>
        </authorList>
    </citation>
    <scope>NUCLEOTIDE SEQUENCE</scope>
    <source>
        <strain evidence="1">CBS 578.67</strain>
    </source>
</reference>
<proteinExistence type="predicted"/>
<evidence type="ECO:0000313" key="2">
    <source>
        <dbReference type="EMBL" id="VFT85735.1"/>
    </source>
</evidence>
<reference evidence="2" key="1">
    <citation type="submission" date="2019-03" db="EMBL/GenBank/DDBJ databases">
        <authorList>
            <person name="Gaulin E."/>
            <person name="Dumas B."/>
        </authorList>
    </citation>
    <scope>NUCLEOTIDE SEQUENCE [LARGE SCALE GENOMIC DNA]</scope>
    <source>
        <strain evidence="2">CBS 568.67</strain>
    </source>
</reference>
<name>A0A485KLH1_9STRA</name>
<evidence type="ECO:0000313" key="1">
    <source>
        <dbReference type="EMBL" id="KAF0700671.1"/>
    </source>
</evidence>
<evidence type="ECO:0000313" key="3">
    <source>
        <dbReference type="Proteomes" id="UP000332933"/>
    </source>
</evidence>